<evidence type="ECO:0008006" key="4">
    <source>
        <dbReference type="Google" id="ProtNLM"/>
    </source>
</evidence>
<reference evidence="2" key="1">
    <citation type="journal article" date="2023" name="Nat. Commun.">
        <title>Diploid and tetraploid genomes of Acorus and the evolution of monocots.</title>
        <authorList>
            <person name="Ma L."/>
            <person name="Liu K.W."/>
            <person name="Li Z."/>
            <person name="Hsiao Y.Y."/>
            <person name="Qi Y."/>
            <person name="Fu T."/>
            <person name="Tang G.D."/>
            <person name="Zhang D."/>
            <person name="Sun W.H."/>
            <person name="Liu D.K."/>
            <person name="Li Y."/>
            <person name="Chen G.Z."/>
            <person name="Liu X.D."/>
            <person name="Liao X.Y."/>
            <person name="Jiang Y.T."/>
            <person name="Yu X."/>
            <person name="Hao Y."/>
            <person name="Huang J."/>
            <person name="Zhao X.W."/>
            <person name="Ke S."/>
            <person name="Chen Y.Y."/>
            <person name="Wu W.L."/>
            <person name="Hsu J.L."/>
            <person name="Lin Y.F."/>
            <person name="Huang M.D."/>
            <person name="Li C.Y."/>
            <person name="Huang L."/>
            <person name="Wang Z.W."/>
            <person name="Zhao X."/>
            <person name="Zhong W.Y."/>
            <person name="Peng D.H."/>
            <person name="Ahmad S."/>
            <person name="Lan S."/>
            <person name="Zhang J.S."/>
            <person name="Tsai W.C."/>
            <person name="Van de Peer Y."/>
            <person name="Liu Z.J."/>
        </authorList>
    </citation>
    <scope>NUCLEOTIDE SEQUENCE</scope>
    <source>
        <strain evidence="2">CP</strain>
    </source>
</reference>
<dbReference type="EMBL" id="JAUJYO010000017">
    <property type="protein sequence ID" value="KAK1291119.1"/>
    <property type="molecule type" value="Genomic_DNA"/>
</dbReference>
<evidence type="ECO:0000313" key="3">
    <source>
        <dbReference type="Proteomes" id="UP001180020"/>
    </source>
</evidence>
<dbReference type="GO" id="GO:0005666">
    <property type="term" value="C:RNA polymerase III complex"/>
    <property type="evidence" value="ECO:0007669"/>
    <property type="project" value="TreeGrafter"/>
</dbReference>
<dbReference type="PANTHER" id="PTHR12069:SF0">
    <property type="entry name" value="DNA-DIRECTED RNA POLYMERASE III SUBUNIT RPC5"/>
    <property type="match status" value="1"/>
</dbReference>
<feature type="compositionally biased region" description="Basic and acidic residues" evidence="1">
    <location>
        <begin position="33"/>
        <end position="42"/>
    </location>
</feature>
<evidence type="ECO:0000313" key="2">
    <source>
        <dbReference type="EMBL" id="KAK1291119.1"/>
    </source>
</evidence>
<name>A0AAV9CRS5_ACOCL</name>
<dbReference type="AlphaFoldDB" id="A0AAV9CRS5"/>
<dbReference type="InterPro" id="IPR006886">
    <property type="entry name" value="RNA_pol_III_Rpc5"/>
</dbReference>
<reference evidence="2" key="2">
    <citation type="submission" date="2023-06" db="EMBL/GenBank/DDBJ databases">
        <authorList>
            <person name="Ma L."/>
            <person name="Liu K.-W."/>
            <person name="Li Z."/>
            <person name="Hsiao Y.-Y."/>
            <person name="Qi Y."/>
            <person name="Fu T."/>
            <person name="Tang G."/>
            <person name="Zhang D."/>
            <person name="Sun W.-H."/>
            <person name="Liu D.-K."/>
            <person name="Li Y."/>
            <person name="Chen G.-Z."/>
            <person name="Liu X.-D."/>
            <person name="Liao X.-Y."/>
            <person name="Jiang Y.-T."/>
            <person name="Yu X."/>
            <person name="Hao Y."/>
            <person name="Huang J."/>
            <person name="Zhao X.-W."/>
            <person name="Ke S."/>
            <person name="Chen Y.-Y."/>
            <person name="Wu W.-L."/>
            <person name="Hsu J.-L."/>
            <person name="Lin Y.-F."/>
            <person name="Huang M.-D."/>
            <person name="Li C.-Y."/>
            <person name="Huang L."/>
            <person name="Wang Z.-W."/>
            <person name="Zhao X."/>
            <person name="Zhong W.-Y."/>
            <person name="Peng D.-H."/>
            <person name="Ahmad S."/>
            <person name="Lan S."/>
            <person name="Zhang J.-S."/>
            <person name="Tsai W.-C."/>
            <person name="Van De Peer Y."/>
            <person name="Liu Z.-J."/>
        </authorList>
    </citation>
    <scope>NUCLEOTIDE SEQUENCE</scope>
    <source>
        <strain evidence="2">CP</strain>
        <tissue evidence="2">Leaves</tissue>
    </source>
</reference>
<evidence type="ECO:0000256" key="1">
    <source>
        <dbReference type="SAM" id="MobiDB-lite"/>
    </source>
</evidence>
<dbReference type="GO" id="GO:0042797">
    <property type="term" value="P:tRNA transcription by RNA polymerase III"/>
    <property type="evidence" value="ECO:0007669"/>
    <property type="project" value="TreeGrafter"/>
</dbReference>
<feature type="region of interest" description="Disordered" evidence="1">
    <location>
        <begin position="21"/>
        <end position="95"/>
    </location>
</feature>
<proteinExistence type="predicted"/>
<dbReference type="Pfam" id="PF04801">
    <property type="entry name" value="RPC5"/>
    <property type="match status" value="1"/>
</dbReference>
<dbReference type="PANTHER" id="PTHR12069">
    <property type="entry name" value="DNA-DIRECTED RNA POLYMERASES III 80 KDA POLYPEPTIDE RNA POLYMERASE III SUBUNIT 5"/>
    <property type="match status" value="1"/>
</dbReference>
<sequence length="682" mass="76719">MDDLGDADLLGDVVHAPRVLKFRPKSKLKPKPPKPEEPEAVAKAEPPPEDARPPLPPPSKKPETEEERLRVSDEALMFDGDGSGPMEVDVAEDDDDGEDCVVREIDVFFNPNPFDSDAQLYIMQYPLRPCWRPYELDQRCQEVRVKPEEAKIEVDLSIDTMCENYNSEAPERAKQTLFSIKAGFATSYAVGILMENKLHLNPVHAVVQLRPSTKSIEFLKKEHAPQNVDNSVALYEVKEAASVTSSKGKGKMVPGASDMENLDDAEPWIPLEYYSADTPLCGEYQQRMRAEEANPEQFFMSPYDYISSLCPTTSMTNNGSRGPLRRELLSLSLEERFKKWFSEGPPVNRFNALMHLAPSETPKDVLKVIQQHAYLVQGLWVSKSLLLYGGGPDAMCRDYILCLFTKSMSIRFDQLTTLRRTRGESFRRIMEPLAVERPKLQDYKFKEPTDLSFVKDSNFEDVRKEQERQWLEREKRIMGMFTGQLKPNSGVARSSVRPNMATQITAPGKVDRGAKGDLDRVLKSGTRTMSEETREALPRALKELFRIHKVCSVQLIRQGLRDMALSKSAHAKAGSRATVTAASGAEAPDQELQSVISQVAINIHGVYVLKSRHPSIDPLRDLVIKVFIDRGPNAKLKKADIFEAARSYSPPFSDSMYSQVLNELCISNESGEWMVKSGDGKI</sequence>
<feature type="compositionally biased region" description="Basic and acidic residues" evidence="1">
    <location>
        <begin position="60"/>
        <end position="73"/>
    </location>
</feature>
<feature type="compositionally biased region" description="Basic residues" evidence="1">
    <location>
        <begin position="21"/>
        <end position="32"/>
    </location>
</feature>
<comment type="caution">
    <text evidence="2">The sequence shown here is derived from an EMBL/GenBank/DDBJ whole genome shotgun (WGS) entry which is preliminary data.</text>
</comment>
<keyword evidence="3" id="KW-1185">Reference proteome</keyword>
<gene>
    <name evidence="2" type="ORF">QJS10_CPB17g02354</name>
</gene>
<protein>
    <recommendedName>
        <fullName evidence="4">DNA-directed RNA polymerase III subunit RPC5</fullName>
    </recommendedName>
</protein>
<accession>A0AAV9CRS5</accession>
<dbReference type="Proteomes" id="UP001180020">
    <property type="component" value="Unassembled WGS sequence"/>
</dbReference>
<organism evidence="2 3">
    <name type="scientific">Acorus calamus</name>
    <name type="common">Sweet flag</name>
    <dbReference type="NCBI Taxonomy" id="4465"/>
    <lineage>
        <taxon>Eukaryota</taxon>
        <taxon>Viridiplantae</taxon>
        <taxon>Streptophyta</taxon>
        <taxon>Embryophyta</taxon>
        <taxon>Tracheophyta</taxon>
        <taxon>Spermatophyta</taxon>
        <taxon>Magnoliopsida</taxon>
        <taxon>Liliopsida</taxon>
        <taxon>Acoraceae</taxon>
        <taxon>Acorus</taxon>
    </lineage>
</organism>